<dbReference type="InterPro" id="IPR010285">
    <property type="entry name" value="DNA_helicase_pif1-like_DEAD"/>
</dbReference>
<keyword evidence="1" id="KW-0234">DNA repair</keyword>
<dbReference type="Gene3D" id="3.40.50.300">
    <property type="entry name" value="P-loop containing nucleotide triphosphate hydrolases"/>
    <property type="match status" value="1"/>
</dbReference>
<keyword evidence="1" id="KW-0067">ATP-binding</keyword>
<comment type="cofactor">
    <cofactor evidence="1">
        <name>Mg(2+)</name>
        <dbReference type="ChEBI" id="CHEBI:18420"/>
    </cofactor>
</comment>
<protein>
    <recommendedName>
        <fullName evidence="1">ATP-dependent DNA helicase</fullName>
        <ecNumber evidence="1">5.6.2.3</ecNumber>
    </recommendedName>
</protein>
<keyword evidence="2" id="KW-0472">Membrane</keyword>
<keyword evidence="1" id="KW-0378">Hydrolase</keyword>
<organism evidence="4 5">
    <name type="scientific">Tanacetum coccineum</name>
    <dbReference type="NCBI Taxonomy" id="301880"/>
    <lineage>
        <taxon>Eukaryota</taxon>
        <taxon>Viridiplantae</taxon>
        <taxon>Streptophyta</taxon>
        <taxon>Embryophyta</taxon>
        <taxon>Tracheophyta</taxon>
        <taxon>Spermatophyta</taxon>
        <taxon>Magnoliopsida</taxon>
        <taxon>eudicotyledons</taxon>
        <taxon>Gunneridae</taxon>
        <taxon>Pentapetalae</taxon>
        <taxon>asterids</taxon>
        <taxon>campanulids</taxon>
        <taxon>Asterales</taxon>
        <taxon>Asteraceae</taxon>
        <taxon>Asteroideae</taxon>
        <taxon>Anthemideae</taxon>
        <taxon>Anthemidinae</taxon>
        <taxon>Tanacetum</taxon>
    </lineage>
</organism>
<dbReference type="Proteomes" id="UP001151760">
    <property type="component" value="Unassembled WGS sequence"/>
</dbReference>
<feature type="domain" description="DNA helicase Pif1-like DEAD-box helicase" evidence="3">
    <location>
        <begin position="93"/>
        <end position="213"/>
    </location>
</feature>
<reference evidence="4" key="2">
    <citation type="submission" date="2022-01" db="EMBL/GenBank/DDBJ databases">
        <authorList>
            <person name="Yamashiro T."/>
            <person name="Shiraishi A."/>
            <person name="Satake H."/>
            <person name="Nakayama K."/>
        </authorList>
    </citation>
    <scope>NUCLEOTIDE SEQUENCE</scope>
</reference>
<keyword evidence="1" id="KW-0547">Nucleotide-binding</keyword>
<sequence>MQRINYSARDRLRNIVNMPERKMITFTEWHKFDDGNTDGRHLTYLEFPSEFLICHRKGCKSPIGVLTINDHVLPTYRAACEALGLLGDDKEDKKTLLWKTITSTLQSKGKIVLAVVSSGIASLLLIAGCTAHLRFKIPLELADESMCHIKKTQLGTLLTETDLIIWDEAPMNDPRCFEAFDKSLRDLIDTSNVLFGGKMVVLRDFRQTLPVKKELQILS</sequence>
<keyword evidence="2" id="KW-0812">Transmembrane</keyword>
<evidence type="ECO:0000313" key="4">
    <source>
        <dbReference type="EMBL" id="GJT40153.1"/>
    </source>
</evidence>
<comment type="catalytic activity">
    <reaction evidence="1">
        <text>ATP + H2O = ADP + phosphate + H(+)</text>
        <dbReference type="Rhea" id="RHEA:13065"/>
        <dbReference type="ChEBI" id="CHEBI:15377"/>
        <dbReference type="ChEBI" id="CHEBI:15378"/>
        <dbReference type="ChEBI" id="CHEBI:30616"/>
        <dbReference type="ChEBI" id="CHEBI:43474"/>
        <dbReference type="ChEBI" id="CHEBI:456216"/>
        <dbReference type="EC" id="5.6.2.3"/>
    </reaction>
</comment>
<dbReference type="EC" id="5.6.2.3" evidence="1"/>
<dbReference type="GO" id="GO:0004386">
    <property type="term" value="F:helicase activity"/>
    <property type="evidence" value="ECO:0007669"/>
    <property type="project" value="UniProtKB-KW"/>
</dbReference>
<keyword evidence="1" id="KW-0227">DNA damage</keyword>
<dbReference type="PANTHER" id="PTHR10492:SF96">
    <property type="entry name" value="ATP-DEPENDENT DNA HELICASE"/>
    <property type="match status" value="1"/>
</dbReference>
<dbReference type="SUPFAM" id="SSF52540">
    <property type="entry name" value="P-loop containing nucleoside triphosphate hydrolases"/>
    <property type="match status" value="1"/>
</dbReference>
<feature type="transmembrane region" description="Helical" evidence="2">
    <location>
        <begin position="111"/>
        <end position="133"/>
    </location>
</feature>
<evidence type="ECO:0000259" key="3">
    <source>
        <dbReference type="Pfam" id="PF05970"/>
    </source>
</evidence>
<accession>A0ABQ5DPB3</accession>
<dbReference type="Pfam" id="PF05970">
    <property type="entry name" value="PIF1"/>
    <property type="match status" value="1"/>
</dbReference>
<keyword evidence="1" id="KW-0233">DNA recombination</keyword>
<proteinExistence type="inferred from homology"/>
<dbReference type="InterPro" id="IPR027417">
    <property type="entry name" value="P-loop_NTPase"/>
</dbReference>
<dbReference type="EMBL" id="BQNB010015447">
    <property type="protein sequence ID" value="GJT40153.1"/>
    <property type="molecule type" value="Genomic_DNA"/>
</dbReference>
<comment type="similarity">
    <text evidence="1">Belongs to the helicase family.</text>
</comment>
<dbReference type="PANTHER" id="PTHR10492">
    <property type="match status" value="1"/>
</dbReference>
<name>A0ABQ5DPB3_9ASTR</name>
<keyword evidence="2" id="KW-1133">Transmembrane helix</keyword>
<keyword evidence="5" id="KW-1185">Reference proteome</keyword>
<comment type="caution">
    <text evidence="4">The sequence shown here is derived from an EMBL/GenBank/DDBJ whole genome shotgun (WGS) entry which is preliminary data.</text>
</comment>
<reference evidence="4" key="1">
    <citation type="journal article" date="2022" name="Int. J. Mol. Sci.">
        <title>Draft Genome of Tanacetum Coccineum: Genomic Comparison of Closely Related Tanacetum-Family Plants.</title>
        <authorList>
            <person name="Yamashiro T."/>
            <person name="Shiraishi A."/>
            <person name="Nakayama K."/>
            <person name="Satake H."/>
        </authorList>
    </citation>
    <scope>NUCLEOTIDE SEQUENCE</scope>
</reference>
<evidence type="ECO:0000256" key="2">
    <source>
        <dbReference type="SAM" id="Phobius"/>
    </source>
</evidence>
<evidence type="ECO:0000313" key="5">
    <source>
        <dbReference type="Proteomes" id="UP001151760"/>
    </source>
</evidence>
<gene>
    <name evidence="4" type="ORF">Tco_0940018</name>
</gene>
<keyword evidence="1 4" id="KW-0347">Helicase</keyword>
<evidence type="ECO:0000256" key="1">
    <source>
        <dbReference type="RuleBase" id="RU363044"/>
    </source>
</evidence>